<evidence type="ECO:0000313" key="2">
    <source>
        <dbReference type="WBParaSite" id="Pan_g22710.t1"/>
    </source>
</evidence>
<name>A0A7E4VMR5_PANRE</name>
<sequence>MVFEFCDTVELSIPTFLLNFTEELQFIATPKREIKGLDNAFWRLNCEPNVRGKLAFSIRSSVGSLKVYCTFGIKGTDLQVKKADDAKPFALYCREYEFISHQKLGALKLLSEDVIIATCQIKFFEIPATPIAQCIFASSHISFSFSKAEFQNAGQNKYVETEKRKAKNCKTAEWWIRYYPNGQSAGEEFDVEVKSSANIEKKYATVSFDYKGVVISTPLPWSIKKAQLAAIAENGMIRMTSTAVFEVPPEEWEPTEERSPAEGYRFDFSKGVQLQLSTELCNEEYFGDFQSSENAIALESNNIGYRLRVHPAGDRNFNKGFVSVFVDALPDSKSSGLLLAAVRITDIRGIESFYFTAQPNSSYCMSRFLSHDKIKALNLSTLNFECVAVSVDHPLN</sequence>
<proteinExistence type="predicted"/>
<accession>A0A7E4VMR5</accession>
<protein>
    <submittedName>
        <fullName evidence="2">Glyco_hydro_38C domain-containing protein</fullName>
    </submittedName>
</protein>
<reference evidence="1" key="1">
    <citation type="journal article" date="2013" name="Genetics">
        <title>The draft genome and transcriptome of Panagrellus redivivus are shaped by the harsh demands of a free-living lifestyle.</title>
        <authorList>
            <person name="Srinivasan J."/>
            <person name="Dillman A.R."/>
            <person name="Macchietto M.G."/>
            <person name="Heikkinen L."/>
            <person name="Lakso M."/>
            <person name="Fracchia K.M."/>
            <person name="Antoshechkin I."/>
            <person name="Mortazavi A."/>
            <person name="Wong G."/>
            <person name="Sternberg P.W."/>
        </authorList>
    </citation>
    <scope>NUCLEOTIDE SEQUENCE [LARGE SCALE GENOMIC DNA]</scope>
    <source>
        <strain evidence="1">MT8872</strain>
    </source>
</reference>
<dbReference type="AlphaFoldDB" id="A0A7E4VMR5"/>
<keyword evidence="1" id="KW-1185">Reference proteome</keyword>
<evidence type="ECO:0000313" key="1">
    <source>
        <dbReference type="Proteomes" id="UP000492821"/>
    </source>
</evidence>
<reference evidence="2" key="2">
    <citation type="submission" date="2020-10" db="UniProtKB">
        <authorList>
            <consortium name="WormBaseParasite"/>
        </authorList>
    </citation>
    <scope>IDENTIFICATION</scope>
</reference>
<dbReference type="SUPFAM" id="SSF49599">
    <property type="entry name" value="TRAF domain-like"/>
    <property type="match status" value="1"/>
</dbReference>
<dbReference type="Proteomes" id="UP000492821">
    <property type="component" value="Unassembled WGS sequence"/>
</dbReference>
<organism evidence="1 2">
    <name type="scientific">Panagrellus redivivus</name>
    <name type="common">Microworm</name>
    <dbReference type="NCBI Taxonomy" id="6233"/>
    <lineage>
        <taxon>Eukaryota</taxon>
        <taxon>Metazoa</taxon>
        <taxon>Ecdysozoa</taxon>
        <taxon>Nematoda</taxon>
        <taxon>Chromadorea</taxon>
        <taxon>Rhabditida</taxon>
        <taxon>Tylenchina</taxon>
        <taxon>Panagrolaimomorpha</taxon>
        <taxon>Panagrolaimoidea</taxon>
        <taxon>Panagrolaimidae</taxon>
        <taxon>Panagrellus</taxon>
    </lineage>
</organism>
<dbReference type="WBParaSite" id="Pan_g22710.t1">
    <property type="protein sequence ID" value="Pan_g22710.t1"/>
    <property type="gene ID" value="Pan_g22710"/>
</dbReference>